<dbReference type="SUPFAM" id="SSF52540">
    <property type="entry name" value="P-loop containing nucleoside triphosphate hydrolases"/>
    <property type="match status" value="1"/>
</dbReference>
<evidence type="ECO:0000256" key="7">
    <source>
        <dbReference type="ARBA" id="ARBA00022833"/>
    </source>
</evidence>
<dbReference type="GO" id="GO:0031048">
    <property type="term" value="P:regulatory ncRNA-mediated heterochromatin formation"/>
    <property type="evidence" value="ECO:0007669"/>
    <property type="project" value="TreeGrafter"/>
</dbReference>
<dbReference type="GO" id="GO:0005694">
    <property type="term" value="C:chromosome"/>
    <property type="evidence" value="ECO:0007669"/>
    <property type="project" value="UniProtKB-ARBA"/>
</dbReference>
<proteinExistence type="predicted"/>
<dbReference type="PANTHER" id="PTHR10887">
    <property type="entry name" value="DNA2/NAM7 HELICASE FAMILY"/>
    <property type="match status" value="1"/>
</dbReference>
<evidence type="ECO:0000256" key="2">
    <source>
        <dbReference type="ARBA" id="ARBA00022737"/>
    </source>
</evidence>
<keyword evidence="4" id="KW-0863">Zinc-finger</keyword>
<feature type="domain" description="NF-X1-type" evidence="9">
    <location>
        <begin position="1255"/>
        <end position="1287"/>
    </location>
</feature>
<organism evidence="10">
    <name type="scientific">Lygus hesperus</name>
    <name type="common">Western plant bug</name>
    <dbReference type="NCBI Taxonomy" id="30085"/>
    <lineage>
        <taxon>Eukaryota</taxon>
        <taxon>Metazoa</taxon>
        <taxon>Ecdysozoa</taxon>
        <taxon>Arthropoda</taxon>
        <taxon>Hexapoda</taxon>
        <taxon>Insecta</taxon>
        <taxon>Pterygota</taxon>
        <taxon>Neoptera</taxon>
        <taxon>Paraneoptera</taxon>
        <taxon>Hemiptera</taxon>
        <taxon>Heteroptera</taxon>
        <taxon>Panheteroptera</taxon>
        <taxon>Cimicomorpha</taxon>
        <taxon>Miridae</taxon>
        <taxon>Mirini</taxon>
        <taxon>Lygus</taxon>
    </lineage>
</organism>
<dbReference type="PANTHER" id="PTHR10887:SF341">
    <property type="entry name" value="NFX1-TYPE ZINC FINGER-CONTAINING PROTEIN 1"/>
    <property type="match status" value="1"/>
</dbReference>
<dbReference type="GO" id="GO:0016787">
    <property type="term" value="F:hydrolase activity"/>
    <property type="evidence" value="ECO:0007669"/>
    <property type="project" value="UniProtKB-KW"/>
</dbReference>
<evidence type="ECO:0000256" key="8">
    <source>
        <dbReference type="ARBA" id="ARBA00022840"/>
    </source>
</evidence>
<reference evidence="10" key="1">
    <citation type="journal article" date="2014" name="PLoS ONE">
        <title>Transcriptome-Based Identification of ABC Transporters in the Western Tarnished Plant Bug Lygus hesperus.</title>
        <authorList>
            <person name="Hull J.J."/>
            <person name="Chaney K."/>
            <person name="Geib S.M."/>
            <person name="Fabrick J.A."/>
            <person name="Brent C.S."/>
            <person name="Walsh D."/>
            <person name="Lavine L.C."/>
        </authorList>
    </citation>
    <scope>NUCLEOTIDE SEQUENCE</scope>
</reference>
<dbReference type="InterPro" id="IPR000967">
    <property type="entry name" value="Znf_NFX1"/>
</dbReference>
<dbReference type="Gene3D" id="3.40.50.300">
    <property type="entry name" value="P-loop containing nucleotide triphosphate hydrolases"/>
    <property type="match status" value="3"/>
</dbReference>
<dbReference type="Pfam" id="PF13086">
    <property type="entry name" value="AAA_11"/>
    <property type="match status" value="1"/>
</dbReference>
<keyword evidence="1" id="KW-0479">Metal-binding</keyword>
<dbReference type="InterPro" id="IPR045055">
    <property type="entry name" value="DNA2/NAM7-like"/>
</dbReference>
<feature type="domain" description="NF-X1-type" evidence="9">
    <location>
        <begin position="1153"/>
        <end position="1176"/>
    </location>
</feature>
<evidence type="ECO:0000256" key="4">
    <source>
        <dbReference type="ARBA" id="ARBA00022771"/>
    </source>
</evidence>
<dbReference type="GO" id="GO:0004386">
    <property type="term" value="F:helicase activity"/>
    <property type="evidence" value="ECO:0007669"/>
    <property type="project" value="UniProtKB-KW"/>
</dbReference>
<dbReference type="GO" id="GO:0031380">
    <property type="term" value="C:nuclear RNA-directed RNA polymerase complex"/>
    <property type="evidence" value="ECO:0007669"/>
    <property type="project" value="TreeGrafter"/>
</dbReference>
<dbReference type="InterPro" id="IPR041677">
    <property type="entry name" value="DNA2/NAM7_AAA_11"/>
</dbReference>
<feature type="domain" description="NF-X1-type" evidence="9">
    <location>
        <begin position="1015"/>
        <end position="1046"/>
    </location>
</feature>
<dbReference type="EMBL" id="GBHO01040338">
    <property type="protein sequence ID" value="JAG03266.1"/>
    <property type="molecule type" value="Transcribed_RNA"/>
</dbReference>
<feature type="domain" description="NF-X1-type" evidence="9">
    <location>
        <begin position="1321"/>
        <end position="1338"/>
    </location>
</feature>
<feature type="domain" description="NF-X1-type" evidence="9">
    <location>
        <begin position="1231"/>
        <end position="1247"/>
    </location>
</feature>
<dbReference type="InterPro" id="IPR047187">
    <property type="entry name" value="SF1_C_Upf1"/>
</dbReference>
<evidence type="ECO:0000313" key="10">
    <source>
        <dbReference type="EMBL" id="JAG03266.1"/>
    </source>
</evidence>
<reference evidence="10" key="2">
    <citation type="submission" date="2014-07" db="EMBL/GenBank/DDBJ databases">
        <authorList>
            <person name="Hull J."/>
        </authorList>
    </citation>
    <scope>NUCLEOTIDE SEQUENCE</scope>
</reference>
<dbReference type="InterPro" id="IPR041679">
    <property type="entry name" value="DNA2/NAM7-like_C"/>
</dbReference>
<dbReference type="CDD" id="cd18808">
    <property type="entry name" value="SF1_C_Upf1"/>
    <property type="match status" value="1"/>
</dbReference>
<evidence type="ECO:0000256" key="5">
    <source>
        <dbReference type="ARBA" id="ARBA00022801"/>
    </source>
</evidence>
<dbReference type="SMART" id="SM00438">
    <property type="entry name" value="ZnF_NFX"/>
    <property type="match status" value="5"/>
</dbReference>
<dbReference type="InterPro" id="IPR027417">
    <property type="entry name" value="P-loop_NTPase"/>
</dbReference>
<sequence>MDLNSHKKLIEEAVSWQNIVFIKSWPRIAESLTALSNEPVAVRVSFSIRLLNKIIQVQATTFQRRALPEVCTYKFLSQLKDWFCNVDRENFTSAIDVANVLRKYIMKAHEFELIASKDIFSITYDLAEAVHHLTSQIGCRDPDLLEVAKNASNDFDQLDSLLLEVINNDIFSEYANLNFLKTLESSKPRNVSEYIVWLYTSLKGDFQLGLKDQLRQESERSSASFKAKVKVLLLKRQMVTPSNTVSNVIDIGFEISRLDFFRFSDYDGASKTGSLCFLSKDKDSKRIPVLTGKTVDGCDGFLFVNFDVVGKYQISPGTTYLLEWSTLYFEPYARVLSALKYLVYDELPIINYLLRPTIKTSSGNSTIISSPNLPHSCSKMNSKQKMCVSSLFQNPVTLIQGPPGTGKTHVCVQMINALFENRETWDPDRTHQVLVVSMKNDTLDKLLMALIEDNRKVVRVGGMSKVSDLQSLYNISTVGRRLVPSFKHVVEELADAKESKSTKILHLQTKLHNYANGIIPLTVLENYMHNEHSAYFRRHSLTEWLFELGEKMDNHTCVTRLRDIRTNKRSTMRCPPKFTMLVELEEDIRRQADDIQSNDDLSNLFVKVQALHKAVSFHRCVERLLEHPYDPDSSLSWKRFYGSIELLNMEERWSIYHFWKNTLQRECSNTLFSELNSYQENEKSLREVYQMASAVSIARKEIEVIGATSCAAAKHRVLIENLKPKLIIIEEAAELLESHIVVSLAKSTTSMILIGDHCQLAPSPASLLCHMKVSLFQRLIDEGLEPLVLDEQFRMRPEISKLVSLLSYPFLVDGSNVRKYPHIHGMKYNMFFLNISHKEEMTASASFSNNGEIERVVQICSFLVEQGYDPKRITVLSPYNGQVRLINSILHRLECTAEVNAVAVDGYQGEENDIIVLSLVRSNVEGRIGFLSDKRRLTVAFSRAKLGLFVIGDVATLRRSKDPSWDLILNYLEENCLTGPDVPLWCQAHSHGKYLNDYNTTDGFCSHPCPSKLPCGHPCLYKCHGGDEDHKRNFRCSSRCEKVCTAGHQCASLCGDKCLCEVKVEKKLPCGHIVIMPCGRTPSQEHCEAQCSVTLKCGHMTQVMCRTLDGKHHDPDCFEVCGKLNEDCLHTCQKRCCEDCNPCVELVYTTLSCGHTVQKPCGTEASKVICLATCQKKLPCGHVCSLSCANDCLCSNVVKKRLCDFGHTAEMLCYEPVMPCKAPCVKTFDDCGHKCKKLCSEDCLCVELVPAVIPCGHSCDVPCHIVKNMDKHDDFEVGKWCTNPCGQELPCSHLCTGECGSCIQEILHQKCEAHCTEILLCGHTCTALCSDLVHVCKEARCLNESPTVFVDKLQPKGKARRMRTLFDITREINGILQDKQKSRTPNNKTITSKRSLIPKIKQKLTSFVIGPLYEKIIRIPNSMLEKILSPMDSFLI</sequence>
<keyword evidence="5" id="KW-0378">Hydrolase</keyword>
<keyword evidence="6" id="KW-0347">Helicase</keyword>
<gene>
    <name evidence="10" type="primary">Znfx1_8</name>
    <name evidence="10" type="ORF">CM83_49817</name>
</gene>
<protein>
    <submittedName>
        <fullName evidence="10">NFX1-type zinc finger-containing protein 1</fullName>
    </submittedName>
</protein>
<dbReference type="GO" id="GO:0005524">
    <property type="term" value="F:ATP binding"/>
    <property type="evidence" value="ECO:0007669"/>
    <property type="project" value="UniProtKB-KW"/>
</dbReference>
<dbReference type="Pfam" id="PF13087">
    <property type="entry name" value="AAA_12"/>
    <property type="match status" value="1"/>
</dbReference>
<keyword evidence="7" id="KW-0862">Zinc</keyword>
<dbReference type="GO" id="GO:0008270">
    <property type="term" value="F:zinc ion binding"/>
    <property type="evidence" value="ECO:0007669"/>
    <property type="project" value="UniProtKB-KW"/>
</dbReference>
<keyword evidence="8" id="KW-0067">ATP-binding</keyword>
<evidence type="ECO:0000256" key="6">
    <source>
        <dbReference type="ARBA" id="ARBA00022806"/>
    </source>
</evidence>
<accession>A0A0A9W771</accession>
<name>A0A0A9W771_LYGHE</name>
<evidence type="ECO:0000259" key="9">
    <source>
        <dbReference type="SMART" id="SM00438"/>
    </source>
</evidence>
<dbReference type="FunFam" id="3.40.50.300:FF:000326">
    <property type="entry name" value="P-loop containing nucleoside triphosphate hydrolase"/>
    <property type="match status" value="1"/>
</dbReference>
<evidence type="ECO:0000256" key="1">
    <source>
        <dbReference type="ARBA" id="ARBA00022723"/>
    </source>
</evidence>
<keyword evidence="3" id="KW-0547">Nucleotide-binding</keyword>
<evidence type="ECO:0000256" key="3">
    <source>
        <dbReference type="ARBA" id="ARBA00022741"/>
    </source>
</evidence>
<keyword evidence="2" id="KW-0677">Repeat</keyword>